<accession>U5CUH7</accession>
<dbReference type="InterPro" id="IPR039204">
    <property type="entry name" value="MRS2-like"/>
</dbReference>
<keyword evidence="4" id="KW-1185">Reference proteome</keyword>
<gene>
    <name evidence="3" type="ORF">AMTR_s01410p00010190</name>
</gene>
<feature type="region of interest" description="Disordered" evidence="2">
    <location>
        <begin position="1"/>
        <end position="20"/>
    </location>
</feature>
<dbReference type="Gramene" id="ERM97520">
    <property type="protein sequence ID" value="ERM97520"/>
    <property type="gene ID" value="AMTR_s01410p00010190"/>
</dbReference>
<dbReference type="Gene3D" id="2.40.128.330">
    <property type="match status" value="1"/>
</dbReference>
<dbReference type="eggNOG" id="KOG2662">
    <property type="taxonomic scope" value="Eukaryota"/>
</dbReference>
<dbReference type="PANTHER" id="PTHR13890">
    <property type="entry name" value="RNA SPLICING PROTEIN MRS2, MITOCHONDRIAL"/>
    <property type="match status" value="1"/>
</dbReference>
<sequence>MAEDEAVRVPDGPRRKGTTGLKPWLVITTSGQSYIEEVGKHSITRRTGLPAQDLLVLDLILSYPSMTLGRERVIVIHPEHINAVIVAVEVLVLNSNDHLVAPSVQDLRNRVLDLNGMPIR</sequence>
<evidence type="ECO:0000313" key="3">
    <source>
        <dbReference type="EMBL" id="ERM97520.1"/>
    </source>
</evidence>
<protein>
    <recommendedName>
        <fullName evidence="5">Magnesium transporter</fullName>
    </recommendedName>
</protein>
<evidence type="ECO:0000256" key="2">
    <source>
        <dbReference type="SAM" id="MobiDB-lite"/>
    </source>
</evidence>
<organism evidence="3 4">
    <name type="scientific">Amborella trichopoda</name>
    <dbReference type="NCBI Taxonomy" id="13333"/>
    <lineage>
        <taxon>Eukaryota</taxon>
        <taxon>Viridiplantae</taxon>
        <taxon>Streptophyta</taxon>
        <taxon>Embryophyta</taxon>
        <taxon>Tracheophyta</taxon>
        <taxon>Spermatophyta</taxon>
        <taxon>Magnoliopsida</taxon>
        <taxon>Amborellales</taxon>
        <taxon>Amborellaceae</taxon>
        <taxon>Amborella</taxon>
    </lineage>
</organism>
<dbReference type="GO" id="GO:0015095">
    <property type="term" value="F:magnesium ion transmembrane transporter activity"/>
    <property type="evidence" value="ECO:0007669"/>
    <property type="project" value="UniProtKB-ARBA"/>
</dbReference>
<comment type="similarity">
    <text evidence="1">Belongs to the CorA metal ion transporter (MIT) (TC 1.A.35.5) family.</text>
</comment>
<evidence type="ECO:0000313" key="4">
    <source>
        <dbReference type="Proteomes" id="UP000017836"/>
    </source>
</evidence>
<reference evidence="4" key="1">
    <citation type="journal article" date="2013" name="Science">
        <title>The Amborella genome and the evolution of flowering plants.</title>
        <authorList>
            <consortium name="Amborella Genome Project"/>
        </authorList>
    </citation>
    <scope>NUCLEOTIDE SEQUENCE [LARGE SCALE GENOMIC DNA]</scope>
</reference>
<evidence type="ECO:0008006" key="5">
    <source>
        <dbReference type="Google" id="ProtNLM"/>
    </source>
</evidence>
<dbReference type="PANTHER" id="PTHR13890:SF29">
    <property type="entry name" value="MAGNESIUM TRANSPORTER MRS2-F"/>
    <property type="match status" value="1"/>
</dbReference>
<dbReference type="Proteomes" id="UP000017836">
    <property type="component" value="Unassembled WGS sequence"/>
</dbReference>
<feature type="compositionally biased region" description="Basic and acidic residues" evidence="2">
    <location>
        <begin position="1"/>
        <end position="14"/>
    </location>
</feature>
<dbReference type="AlphaFoldDB" id="U5CUH7"/>
<name>U5CUH7_AMBTC</name>
<dbReference type="HOGENOM" id="CLU_2055677_0_0_1"/>
<proteinExistence type="inferred from homology"/>
<evidence type="ECO:0000256" key="1">
    <source>
        <dbReference type="ARBA" id="ARBA00007535"/>
    </source>
</evidence>
<feature type="non-terminal residue" evidence="3">
    <location>
        <position position="120"/>
    </location>
</feature>
<dbReference type="EMBL" id="KI396266">
    <property type="protein sequence ID" value="ERM97520.1"/>
    <property type="molecule type" value="Genomic_DNA"/>
</dbReference>